<dbReference type="Pfam" id="PF00149">
    <property type="entry name" value="Metallophos"/>
    <property type="match status" value="1"/>
</dbReference>
<keyword evidence="3" id="KW-1185">Reference proteome</keyword>
<dbReference type="OrthoDB" id="58809at2"/>
<dbReference type="RefSeq" id="WP_015280575.1">
    <property type="nucleotide sequence ID" value="NC_019940.1"/>
</dbReference>
<evidence type="ECO:0000313" key="3">
    <source>
        <dbReference type="Proteomes" id="UP000010816"/>
    </source>
</evidence>
<accession>L0GYP0</accession>
<feature type="domain" description="Calcineurin-like phosphoesterase" evidence="1">
    <location>
        <begin position="32"/>
        <end position="253"/>
    </location>
</feature>
<dbReference type="EMBL" id="CP003051">
    <property type="protein sequence ID" value="AGA90434.1"/>
    <property type="molecule type" value="Genomic_DNA"/>
</dbReference>
<organism evidence="2 3">
    <name type="scientific">Thioflavicoccus mobilis 8321</name>
    <dbReference type="NCBI Taxonomy" id="765912"/>
    <lineage>
        <taxon>Bacteria</taxon>
        <taxon>Pseudomonadati</taxon>
        <taxon>Pseudomonadota</taxon>
        <taxon>Gammaproteobacteria</taxon>
        <taxon>Chromatiales</taxon>
        <taxon>Chromatiaceae</taxon>
        <taxon>Thioflavicoccus</taxon>
    </lineage>
</organism>
<dbReference type="eggNOG" id="COG1409">
    <property type="taxonomic scope" value="Bacteria"/>
</dbReference>
<dbReference type="GO" id="GO:0016787">
    <property type="term" value="F:hydrolase activity"/>
    <property type="evidence" value="ECO:0007669"/>
    <property type="project" value="InterPro"/>
</dbReference>
<dbReference type="SUPFAM" id="SSF56300">
    <property type="entry name" value="Metallo-dependent phosphatases"/>
    <property type="match status" value="1"/>
</dbReference>
<dbReference type="STRING" id="765912.Thimo_1656"/>
<sequence length="314" mass="34215">MPVRQPVLCRGLLLGLVLLGGTVLAGAAPLEFFACGDLPYAEAEWASFERLLADGAQRRPSFIVHVGDVKSGSAPCDTATYERVASLFHRQPVPVVYTPGDNEWTDCRRSAAGGYEPTERLAVLRQHFFADPSVLRLAALGAVRPIEGYPELYWFMQDQVLFSVIHVVGSHDNAAVPAEQEARAAANQALLGRALAAARRNQARALVVVFHADPAFERPGALHGYEAFFADLDELRRDFQGPILAIHGDTHRYRFDQPLKDPATGRPDPRFTRLEVPGSPSVGGVWVTIDPEATPVFAAEPVYPVSRVGLMPEG</sequence>
<dbReference type="InterPro" id="IPR029052">
    <property type="entry name" value="Metallo-depent_PP-like"/>
</dbReference>
<dbReference type="HOGENOM" id="CLU_046405_1_0_6"/>
<dbReference type="InterPro" id="IPR004843">
    <property type="entry name" value="Calcineurin-like_PHP"/>
</dbReference>
<proteinExistence type="predicted"/>
<protein>
    <recommendedName>
        <fullName evidence="1">Calcineurin-like phosphoesterase domain-containing protein</fullName>
    </recommendedName>
</protein>
<evidence type="ECO:0000313" key="2">
    <source>
        <dbReference type="EMBL" id="AGA90434.1"/>
    </source>
</evidence>
<dbReference type="AlphaFoldDB" id="L0GYP0"/>
<evidence type="ECO:0000259" key="1">
    <source>
        <dbReference type="Pfam" id="PF00149"/>
    </source>
</evidence>
<dbReference type="Proteomes" id="UP000010816">
    <property type="component" value="Chromosome"/>
</dbReference>
<reference evidence="2 3" key="1">
    <citation type="submission" date="2011-09" db="EMBL/GenBank/DDBJ databases">
        <title>Complete sequence of chromosome of Thioflavicoccus mobilis 8321.</title>
        <authorList>
            <consortium name="US DOE Joint Genome Institute"/>
            <person name="Lucas S."/>
            <person name="Han J."/>
            <person name="Lapidus A."/>
            <person name="Cheng J.-F."/>
            <person name="Goodwin L."/>
            <person name="Pitluck S."/>
            <person name="Peters L."/>
            <person name="Ovchinnikova G."/>
            <person name="Lu M."/>
            <person name="Detter J.C."/>
            <person name="Han C."/>
            <person name="Tapia R."/>
            <person name="Land M."/>
            <person name="Hauser L."/>
            <person name="Kyrpides N."/>
            <person name="Ivanova N."/>
            <person name="Pagani I."/>
            <person name="Vogl K."/>
            <person name="Liu Z."/>
            <person name="Imhoff J."/>
            <person name="Thiel V."/>
            <person name="Frigaard N.-U."/>
            <person name="Bryant D."/>
            <person name="Woyke T."/>
        </authorList>
    </citation>
    <scope>NUCLEOTIDE SEQUENCE [LARGE SCALE GENOMIC DNA]</scope>
    <source>
        <strain evidence="2 3">8321</strain>
    </source>
</reference>
<dbReference type="Gene3D" id="3.60.21.10">
    <property type="match status" value="1"/>
</dbReference>
<gene>
    <name evidence="2" type="ORF">Thimo_1656</name>
</gene>
<dbReference type="KEGG" id="tmb:Thimo_1656"/>
<name>L0GYP0_9GAMM</name>